<reference evidence="1" key="1">
    <citation type="submission" date="2023-11" db="EMBL/GenBank/DDBJ databases">
        <title>Gracilibacillus pellucida a moderately halophilic bacterium isolated from saline soil in Xinjiang province.</title>
        <authorList>
            <person name="Zhang Z."/>
            <person name="Tan F."/>
            <person name="Wang Y."/>
            <person name="Xia M."/>
        </authorList>
    </citation>
    <scope>NUCLEOTIDE SEQUENCE</scope>
    <source>
        <strain evidence="1">S3-1-1</strain>
    </source>
</reference>
<comment type="caution">
    <text evidence="1">The sequence shown here is derived from an EMBL/GenBank/DDBJ whole genome shotgun (WGS) entry which is preliminary data.</text>
</comment>
<evidence type="ECO:0000313" key="2">
    <source>
        <dbReference type="Proteomes" id="UP001277972"/>
    </source>
</evidence>
<accession>A0ACC6M6Z6</accession>
<proteinExistence type="predicted"/>
<gene>
    <name evidence="1" type="ORF">SH601_11840</name>
</gene>
<sequence length="175" mass="20242">MNLETNRLLFRHYTDQDFPFLLSLLTNPDVVRFIGRGKPRNEQEGIDFLQWIYDTYRVAEYIGLMVVIDKERNIPIGHAGLVPQTINGRKEIEVGYWIARKYWGNGYATEAATALVEFVRERFRYNKLIALIQPGNTASIQVAKNAGMYFGEKVNLNGQEVHIYQILQSEKRGTK</sequence>
<evidence type="ECO:0000313" key="1">
    <source>
        <dbReference type="EMBL" id="MDX8046673.1"/>
    </source>
</evidence>
<dbReference type="EMBL" id="JAWZSR010000006">
    <property type="protein sequence ID" value="MDX8046673.1"/>
    <property type="molecule type" value="Genomic_DNA"/>
</dbReference>
<keyword evidence="2" id="KW-1185">Reference proteome</keyword>
<organism evidence="1 2">
    <name type="scientific">Gracilibacillus pellucidus</name>
    <dbReference type="NCBI Taxonomy" id="3095368"/>
    <lineage>
        <taxon>Bacteria</taxon>
        <taxon>Bacillati</taxon>
        <taxon>Bacillota</taxon>
        <taxon>Bacilli</taxon>
        <taxon>Bacillales</taxon>
        <taxon>Bacillaceae</taxon>
        <taxon>Gracilibacillus</taxon>
    </lineage>
</organism>
<dbReference type="Proteomes" id="UP001277972">
    <property type="component" value="Unassembled WGS sequence"/>
</dbReference>
<protein>
    <submittedName>
        <fullName evidence="1">GNAT family N-acetyltransferase</fullName>
    </submittedName>
</protein>
<name>A0ACC6M6Z6_9BACI</name>